<evidence type="ECO:0000256" key="3">
    <source>
        <dbReference type="ARBA" id="ARBA00022568"/>
    </source>
</evidence>
<keyword evidence="5 13" id="KW-0812">Transmembrane</keyword>
<evidence type="ECO:0000256" key="7">
    <source>
        <dbReference type="ARBA" id="ARBA00022882"/>
    </source>
</evidence>
<evidence type="ECO:0000256" key="8">
    <source>
        <dbReference type="ARBA" id="ARBA00022989"/>
    </source>
</evidence>
<evidence type="ECO:0000256" key="4">
    <source>
        <dbReference type="ARBA" id="ARBA00022673"/>
    </source>
</evidence>
<sequence length="261" mass="29788">MATIQTGHLDCSVLVTSRILRVLSHAFSEGIYLLALVLLFMFVMGLLGMQFFGYQIAWCGKMEGASQRCPPGVECPLHRECYVDCRPEQLGQWFEVDRSPYNGLAYCERFPRDFDPSNPGDNPQWPLYWAQVGKPHIGSQHFDNMLHSFITVFIIMTLDNWTDIMYPMMSLINPWVALYFVVLIILGSFMLLQLFLAILLGSLDKVPDAVFCFIWFIHWLKNIAMTQESLLCASPYWLLEMTAQSCTGTAMCSVGTKPRIL</sequence>
<keyword evidence="2" id="KW-0813">Transport</keyword>
<dbReference type="Gene3D" id="1.10.287.70">
    <property type="match status" value="1"/>
</dbReference>
<name>A0ABQ7GAC4_DUNSA</name>
<evidence type="ECO:0000256" key="12">
    <source>
        <dbReference type="ARBA" id="ARBA00023303"/>
    </source>
</evidence>
<evidence type="ECO:0000256" key="11">
    <source>
        <dbReference type="ARBA" id="ARBA00023180"/>
    </source>
</evidence>
<gene>
    <name evidence="15" type="ORF">DUNSADRAFT_12972</name>
</gene>
<keyword evidence="12" id="KW-0407">Ion channel</keyword>
<evidence type="ECO:0000256" key="2">
    <source>
        <dbReference type="ARBA" id="ARBA00022448"/>
    </source>
</evidence>
<comment type="subcellular location">
    <subcellularLocation>
        <location evidence="1">Membrane</location>
        <topology evidence="1">Multi-pass membrane protein</topology>
    </subcellularLocation>
</comment>
<dbReference type="PANTHER" id="PTHR45628">
    <property type="entry name" value="VOLTAGE-DEPENDENT CALCIUM CHANNEL TYPE A SUBUNIT ALPHA-1"/>
    <property type="match status" value="1"/>
</dbReference>
<keyword evidence="3" id="KW-0109">Calcium transport</keyword>
<keyword evidence="4" id="KW-0107">Calcium channel</keyword>
<keyword evidence="10 13" id="KW-0472">Membrane</keyword>
<feature type="transmembrane region" description="Helical" evidence="13">
    <location>
        <begin position="31"/>
        <end position="52"/>
    </location>
</feature>
<dbReference type="InterPro" id="IPR050599">
    <property type="entry name" value="VDCC_alpha-1_subunit"/>
</dbReference>
<keyword evidence="11" id="KW-0325">Glycoprotein</keyword>
<keyword evidence="16" id="KW-1185">Reference proteome</keyword>
<evidence type="ECO:0000313" key="15">
    <source>
        <dbReference type="EMBL" id="KAF5831559.1"/>
    </source>
</evidence>
<keyword evidence="9" id="KW-0406">Ion transport</keyword>
<evidence type="ECO:0000256" key="5">
    <source>
        <dbReference type="ARBA" id="ARBA00022692"/>
    </source>
</evidence>
<keyword evidence="6" id="KW-0106">Calcium</keyword>
<dbReference type="Pfam" id="PF00520">
    <property type="entry name" value="Ion_trans"/>
    <property type="match status" value="1"/>
</dbReference>
<evidence type="ECO:0000256" key="13">
    <source>
        <dbReference type="SAM" id="Phobius"/>
    </source>
</evidence>
<protein>
    <submittedName>
        <fullName evidence="15">Ion transport protein-domain-containing protein</fullName>
    </submittedName>
</protein>
<dbReference type="PANTHER" id="PTHR45628:SF7">
    <property type="entry name" value="VOLTAGE-DEPENDENT CALCIUM CHANNEL TYPE A SUBUNIT ALPHA-1"/>
    <property type="match status" value="1"/>
</dbReference>
<evidence type="ECO:0000256" key="6">
    <source>
        <dbReference type="ARBA" id="ARBA00022837"/>
    </source>
</evidence>
<proteinExistence type="predicted"/>
<evidence type="ECO:0000256" key="10">
    <source>
        <dbReference type="ARBA" id="ARBA00023136"/>
    </source>
</evidence>
<keyword evidence="7" id="KW-0851">Voltage-gated channel</keyword>
<dbReference type="EMBL" id="MU069939">
    <property type="protein sequence ID" value="KAF5831559.1"/>
    <property type="molecule type" value="Genomic_DNA"/>
</dbReference>
<evidence type="ECO:0000256" key="9">
    <source>
        <dbReference type="ARBA" id="ARBA00023065"/>
    </source>
</evidence>
<accession>A0ABQ7GAC4</accession>
<feature type="domain" description="Ion transport" evidence="14">
    <location>
        <begin position="18"/>
        <end position="205"/>
    </location>
</feature>
<keyword evidence="8 13" id="KW-1133">Transmembrane helix</keyword>
<evidence type="ECO:0000313" key="16">
    <source>
        <dbReference type="Proteomes" id="UP000815325"/>
    </source>
</evidence>
<organism evidence="15 16">
    <name type="scientific">Dunaliella salina</name>
    <name type="common">Green alga</name>
    <name type="synonym">Protococcus salinus</name>
    <dbReference type="NCBI Taxonomy" id="3046"/>
    <lineage>
        <taxon>Eukaryota</taxon>
        <taxon>Viridiplantae</taxon>
        <taxon>Chlorophyta</taxon>
        <taxon>core chlorophytes</taxon>
        <taxon>Chlorophyceae</taxon>
        <taxon>CS clade</taxon>
        <taxon>Chlamydomonadales</taxon>
        <taxon>Dunaliellaceae</taxon>
        <taxon>Dunaliella</taxon>
    </lineage>
</organism>
<evidence type="ECO:0000256" key="1">
    <source>
        <dbReference type="ARBA" id="ARBA00004141"/>
    </source>
</evidence>
<reference evidence="15" key="1">
    <citation type="submission" date="2017-08" db="EMBL/GenBank/DDBJ databases">
        <authorList>
            <person name="Polle J.E."/>
            <person name="Barry K."/>
            <person name="Cushman J."/>
            <person name="Schmutz J."/>
            <person name="Tran D."/>
            <person name="Hathwaick L.T."/>
            <person name="Yim W.C."/>
            <person name="Jenkins J."/>
            <person name="Mckie-Krisberg Z.M."/>
            <person name="Prochnik S."/>
            <person name="Lindquist E."/>
            <person name="Dockter R.B."/>
            <person name="Adam C."/>
            <person name="Molina H."/>
            <person name="Bunkerborg J."/>
            <person name="Jin E."/>
            <person name="Buchheim M."/>
            <person name="Magnuson J."/>
        </authorList>
    </citation>
    <scope>NUCLEOTIDE SEQUENCE</scope>
    <source>
        <strain evidence="15">CCAP 19/18</strain>
    </source>
</reference>
<dbReference type="InterPro" id="IPR005821">
    <property type="entry name" value="Ion_trans_dom"/>
</dbReference>
<evidence type="ECO:0000259" key="14">
    <source>
        <dbReference type="Pfam" id="PF00520"/>
    </source>
</evidence>
<comment type="caution">
    <text evidence="15">The sequence shown here is derived from an EMBL/GenBank/DDBJ whole genome shotgun (WGS) entry which is preliminary data.</text>
</comment>
<dbReference type="SUPFAM" id="SSF81324">
    <property type="entry name" value="Voltage-gated potassium channels"/>
    <property type="match status" value="1"/>
</dbReference>
<feature type="transmembrane region" description="Helical" evidence="13">
    <location>
        <begin position="175"/>
        <end position="200"/>
    </location>
</feature>
<dbReference type="Proteomes" id="UP000815325">
    <property type="component" value="Unassembled WGS sequence"/>
</dbReference>